<accession>A0A6U6CBF4</accession>
<comment type="similarity">
    <text evidence="4">Belongs to the ubiquitin-conjugating enzyme family.</text>
</comment>
<evidence type="ECO:0000313" key="9">
    <source>
        <dbReference type="EMBL" id="CAE2327007.1"/>
    </source>
</evidence>
<evidence type="ECO:0000313" key="8">
    <source>
        <dbReference type="EMBL" id="CAE2326993.1"/>
    </source>
</evidence>
<keyword evidence="4" id="KW-0547">Nucleotide-binding</keyword>
<dbReference type="PROSITE" id="PS00183">
    <property type="entry name" value="UBC_1"/>
    <property type="match status" value="1"/>
</dbReference>
<dbReference type="SUPFAM" id="SSF54495">
    <property type="entry name" value="UBC-like"/>
    <property type="match status" value="1"/>
</dbReference>
<evidence type="ECO:0000313" key="7">
    <source>
        <dbReference type="EMBL" id="CAE2326929.1"/>
    </source>
</evidence>
<keyword evidence="1" id="KW-0808">Transferase</keyword>
<keyword evidence="2 4" id="KW-0833">Ubl conjugation pathway</keyword>
<dbReference type="InterPro" id="IPR000608">
    <property type="entry name" value="UBC"/>
</dbReference>
<evidence type="ECO:0000256" key="1">
    <source>
        <dbReference type="ARBA" id="ARBA00022679"/>
    </source>
</evidence>
<dbReference type="PANTHER" id="PTHR24067">
    <property type="entry name" value="UBIQUITIN-CONJUGATING ENZYME E2"/>
    <property type="match status" value="1"/>
</dbReference>
<dbReference type="SMART" id="SM00212">
    <property type="entry name" value="UBCc"/>
    <property type="match status" value="1"/>
</dbReference>
<organism evidence="6">
    <name type="scientific">Guillardia theta</name>
    <name type="common">Cryptophyte</name>
    <name type="synonym">Cryptomonas phi</name>
    <dbReference type="NCBI Taxonomy" id="55529"/>
    <lineage>
        <taxon>Eukaryota</taxon>
        <taxon>Cryptophyceae</taxon>
        <taxon>Pyrenomonadales</taxon>
        <taxon>Geminigeraceae</taxon>
        <taxon>Guillardia</taxon>
    </lineage>
</organism>
<sequence>MATNENISSSVLNRLIKEVKDYTKQPVSDVTLQVNEENVTDLRAEISGPAETPFHGGVFKIKLVFGPDFPSAPPKGFFITPIFHPNIAKNGEICVNTLKKDWKSDCKLGHILMVCVET</sequence>
<proteinExistence type="inferred from homology"/>
<dbReference type="EMBL" id="HBKN01039325">
    <property type="protein sequence ID" value="CAE2326993.1"/>
    <property type="molecule type" value="Transcribed_RNA"/>
</dbReference>
<reference evidence="6" key="1">
    <citation type="submission" date="2021-01" db="EMBL/GenBank/DDBJ databases">
        <authorList>
            <person name="Corre E."/>
            <person name="Pelletier E."/>
            <person name="Niang G."/>
            <person name="Scheremetjew M."/>
            <person name="Finn R."/>
            <person name="Kale V."/>
            <person name="Holt S."/>
            <person name="Cochrane G."/>
            <person name="Meng A."/>
            <person name="Brown T."/>
            <person name="Cohen L."/>
        </authorList>
    </citation>
    <scope>NUCLEOTIDE SEQUENCE</scope>
    <source>
        <strain evidence="6">CCMP 2712</strain>
    </source>
</reference>
<dbReference type="AlphaFoldDB" id="A0A6U6CBF4"/>
<dbReference type="PROSITE" id="PS50127">
    <property type="entry name" value="UBC_2"/>
    <property type="match status" value="1"/>
</dbReference>
<feature type="domain" description="UBC core" evidence="5">
    <location>
        <begin position="10"/>
        <end position="118"/>
    </location>
</feature>
<protein>
    <recommendedName>
        <fullName evidence="5">UBC core domain-containing protein</fullName>
    </recommendedName>
</protein>
<dbReference type="InterPro" id="IPR023313">
    <property type="entry name" value="UBQ-conjugating_AS"/>
</dbReference>
<keyword evidence="4" id="KW-0067">ATP-binding</keyword>
<dbReference type="Gene3D" id="3.10.110.10">
    <property type="entry name" value="Ubiquitin Conjugating Enzyme"/>
    <property type="match status" value="1"/>
</dbReference>
<gene>
    <name evidence="6" type="ORF">GTHE00462_LOCUS30754</name>
    <name evidence="7" type="ORF">GTHE00462_LOCUS30762</name>
    <name evidence="8" type="ORF">GTHE00462_LOCUS30796</name>
    <name evidence="9" type="ORF">GTHE00462_LOCUS30803</name>
</gene>
<dbReference type="GO" id="GO:0016740">
    <property type="term" value="F:transferase activity"/>
    <property type="evidence" value="ECO:0007669"/>
    <property type="project" value="UniProtKB-KW"/>
</dbReference>
<evidence type="ECO:0000313" key="6">
    <source>
        <dbReference type="EMBL" id="CAE2326915.1"/>
    </source>
</evidence>
<evidence type="ECO:0000256" key="4">
    <source>
        <dbReference type="RuleBase" id="RU362109"/>
    </source>
</evidence>
<evidence type="ECO:0000256" key="2">
    <source>
        <dbReference type="ARBA" id="ARBA00022786"/>
    </source>
</evidence>
<name>A0A6U6CBF4_GUITH</name>
<dbReference type="EMBL" id="HBKN01039337">
    <property type="protein sequence ID" value="CAE2327007.1"/>
    <property type="molecule type" value="Transcribed_RNA"/>
</dbReference>
<dbReference type="EMBL" id="HBKN01039259">
    <property type="protein sequence ID" value="CAE2326915.1"/>
    <property type="molecule type" value="Transcribed_RNA"/>
</dbReference>
<evidence type="ECO:0000259" key="5">
    <source>
        <dbReference type="PROSITE" id="PS50127"/>
    </source>
</evidence>
<dbReference type="EMBL" id="HBKN01039270">
    <property type="protein sequence ID" value="CAE2326929.1"/>
    <property type="molecule type" value="Transcribed_RNA"/>
</dbReference>
<evidence type="ECO:0000256" key="3">
    <source>
        <dbReference type="PROSITE-ProRule" id="PRU10133"/>
    </source>
</evidence>
<feature type="active site" description="Glycyl thioester intermediate" evidence="3">
    <location>
        <position position="94"/>
    </location>
</feature>
<dbReference type="Pfam" id="PF00179">
    <property type="entry name" value="UQ_con"/>
    <property type="match status" value="1"/>
</dbReference>
<dbReference type="InterPro" id="IPR050113">
    <property type="entry name" value="Ub_conjugating_enzyme"/>
</dbReference>
<dbReference type="InterPro" id="IPR016135">
    <property type="entry name" value="UBQ-conjugating_enzyme/RWD"/>
</dbReference>
<dbReference type="GO" id="GO:0005524">
    <property type="term" value="F:ATP binding"/>
    <property type="evidence" value="ECO:0007669"/>
    <property type="project" value="UniProtKB-UniRule"/>
</dbReference>